<sequence length="26" mass="3164">MDFKEKFTKIFIFLCLLGVWDLRAQT</sequence>
<proteinExistence type="predicted"/>
<name>A0A381VD86_9ZZZZ</name>
<dbReference type="EMBL" id="UINC01008521">
    <property type="protein sequence ID" value="SVA38326.1"/>
    <property type="molecule type" value="Genomic_DNA"/>
</dbReference>
<reference evidence="1" key="1">
    <citation type="submission" date="2018-05" db="EMBL/GenBank/DDBJ databases">
        <authorList>
            <person name="Lanie J.A."/>
            <person name="Ng W.-L."/>
            <person name="Kazmierczak K.M."/>
            <person name="Andrzejewski T.M."/>
            <person name="Davidsen T.M."/>
            <person name="Wayne K.J."/>
            <person name="Tettelin H."/>
            <person name="Glass J.I."/>
            <person name="Rusch D."/>
            <person name="Podicherti R."/>
            <person name="Tsui H.-C.T."/>
            <person name="Winkler M.E."/>
        </authorList>
    </citation>
    <scope>NUCLEOTIDE SEQUENCE</scope>
</reference>
<dbReference type="AlphaFoldDB" id="A0A381VD86"/>
<organism evidence="1">
    <name type="scientific">marine metagenome</name>
    <dbReference type="NCBI Taxonomy" id="408172"/>
    <lineage>
        <taxon>unclassified sequences</taxon>
        <taxon>metagenomes</taxon>
        <taxon>ecological metagenomes</taxon>
    </lineage>
</organism>
<gene>
    <name evidence="1" type="ORF">METZ01_LOCUS91180</name>
</gene>
<evidence type="ECO:0000313" key="1">
    <source>
        <dbReference type="EMBL" id="SVA38326.1"/>
    </source>
</evidence>
<protein>
    <submittedName>
        <fullName evidence="1">Uncharacterized protein</fullName>
    </submittedName>
</protein>
<feature type="non-terminal residue" evidence="1">
    <location>
        <position position="26"/>
    </location>
</feature>
<accession>A0A381VD86</accession>